<comment type="similarity">
    <text evidence="2 8">Belongs to the lactate permease family.</text>
</comment>
<keyword evidence="4 8" id="KW-1003">Cell membrane</keyword>
<keyword evidence="3 8" id="KW-0813">Transport</keyword>
<comment type="function">
    <text evidence="8">Uptake of L-lactate across the membrane. Can also transport D-lactate and glycolate.</text>
</comment>
<feature type="transmembrane region" description="Helical" evidence="8">
    <location>
        <begin position="96"/>
        <end position="115"/>
    </location>
</feature>
<feature type="transmembrane region" description="Helical" evidence="8">
    <location>
        <begin position="6"/>
        <end position="24"/>
    </location>
</feature>
<evidence type="ECO:0000256" key="4">
    <source>
        <dbReference type="ARBA" id="ARBA00022475"/>
    </source>
</evidence>
<dbReference type="PANTHER" id="PTHR30003:SF0">
    <property type="entry name" value="GLYCOLATE PERMEASE GLCA-RELATED"/>
    <property type="match status" value="1"/>
</dbReference>
<feature type="transmembrane region" description="Helical" evidence="8">
    <location>
        <begin position="409"/>
        <end position="431"/>
    </location>
</feature>
<feature type="transmembrane region" description="Helical" evidence="8">
    <location>
        <begin position="327"/>
        <end position="347"/>
    </location>
</feature>
<evidence type="ECO:0000256" key="8">
    <source>
        <dbReference type="RuleBase" id="RU365092"/>
    </source>
</evidence>
<proteinExistence type="inferred from homology"/>
<dbReference type="Pfam" id="PF02652">
    <property type="entry name" value="Lactate_perm"/>
    <property type="match status" value="1"/>
</dbReference>
<feature type="transmembrane region" description="Helical" evidence="8">
    <location>
        <begin position="493"/>
        <end position="513"/>
    </location>
</feature>
<dbReference type="InterPro" id="IPR003804">
    <property type="entry name" value="Lactate_perm"/>
</dbReference>
<protein>
    <recommendedName>
        <fullName evidence="8">L-lactate permease</fullName>
    </recommendedName>
</protein>
<keyword evidence="7 8" id="KW-0472">Membrane</keyword>
<feature type="transmembrane region" description="Helical" evidence="8">
    <location>
        <begin position="368"/>
        <end position="389"/>
    </location>
</feature>
<dbReference type="RefSeq" id="WP_381010323.1">
    <property type="nucleotide sequence ID" value="NZ_JBHTJF010000021.1"/>
</dbReference>
<comment type="subcellular location">
    <subcellularLocation>
        <location evidence="1 8">Cell membrane</location>
        <topology evidence="1 8">Multi-pass membrane protein</topology>
    </subcellularLocation>
</comment>
<evidence type="ECO:0000256" key="5">
    <source>
        <dbReference type="ARBA" id="ARBA00022692"/>
    </source>
</evidence>
<evidence type="ECO:0000256" key="2">
    <source>
        <dbReference type="ARBA" id="ARBA00010100"/>
    </source>
</evidence>
<dbReference type="Proteomes" id="UP001596976">
    <property type="component" value="Unassembled WGS sequence"/>
</dbReference>
<feature type="transmembrane region" description="Helical" evidence="8">
    <location>
        <begin position="186"/>
        <end position="203"/>
    </location>
</feature>
<evidence type="ECO:0000256" key="7">
    <source>
        <dbReference type="ARBA" id="ARBA00023136"/>
    </source>
</evidence>
<feature type="transmembrane region" description="Helical" evidence="8">
    <location>
        <begin position="241"/>
        <end position="261"/>
    </location>
</feature>
<feature type="transmembrane region" description="Helical" evidence="8">
    <location>
        <begin position="121"/>
        <end position="141"/>
    </location>
</feature>
<accession>A0ABW3GV06</accession>
<keyword evidence="6 8" id="KW-1133">Transmembrane helix</keyword>
<keyword evidence="10" id="KW-1185">Reference proteome</keyword>
<reference evidence="10" key="1">
    <citation type="journal article" date="2019" name="Int. J. Syst. Evol. Microbiol.">
        <title>The Global Catalogue of Microorganisms (GCM) 10K type strain sequencing project: providing services to taxonomists for standard genome sequencing and annotation.</title>
        <authorList>
            <consortium name="The Broad Institute Genomics Platform"/>
            <consortium name="The Broad Institute Genome Sequencing Center for Infectious Disease"/>
            <person name="Wu L."/>
            <person name="Ma J."/>
        </authorList>
    </citation>
    <scope>NUCLEOTIDE SEQUENCE [LARGE SCALE GENOMIC DNA]</scope>
    <source>
        <strain evidence="10">CCUG 63563</strain>
    </source>
</reference>
<dbReference type="EMBL" id="JBHTJF010000021">
    <property type="protein sequence ID" value="MFD0943066.1"/>
    <property type="molecule type" value="Genomic_DNA"/>
</dbReference>
<feature type="transmembrane region" description="Helical" evidence="8">
    <location>
        <begin position="148"/>
        <end position="166"/>
    </location>
</feature>
<feature type="transmembrane region" description="Helical" evidence="8">
    <location>
        <begin position="282"/>
        <end position="299"/>
    </location>
</feature>
<keyword evidence="5 8" id="KW-0812">Transmembrane</keyword>
<gene>
    <name evidence="9" type="ORF">ACFQ0V_04700</name>
</gene>
<comment type="caution">
    <text evidence="9">The sequence shown here is derived from an EMBL/GenBank/DDBJ whole genome shotgun (WGS) entry which is preliminary data.</text>
</comment>
<sequence length="516" mass="56447">MFWIASTAIIVPLICLVFLRMNALKGMSISLLFVLGAAYYWKMSMTVIGASMIQGVFKAFAIIFILFGATVLLQTLEKTGAIRWVEKSFTAISTDLNILLILIAFLFGSLIEGVAGFGTPAIIAAPILIAVGFSPFAAVVLTLMANKAAVPFGAVGVPTFIGFSNIKQANWGAFQEISQVLSILDFLNIAITPLLLIIFYHVLFTKQYAMIKRYVVFSLMVGISYAIFGYVYIHYVGFEFVSILAPITVFIFAIVFIKKGIFVPKEAVPTTTLSYSMVCRSWSTYAIVVVLLLLTRTVAPVQQFLQEKKYVWENILGQANIHAEVDFFYSPSLVLIIAALLGIVVMGQSVRHFKTSVSTAFKKVSRPSLVLIITLMFVQLFSNSSMNMIGQLSMPEQIAYTLMDHFGSVWLIMAPLLGLLGTFITGSATVSTLTFAPIQEVAAEQLQLPKDLIFATQMGGASAGTMLSINNIISATAMIGMIGKEGRVLTKNILMASAYVVFTIMMNYVLLSFMPL</sequence>
<evidence type="ECO:0000256" key="6">
    <source>
        <dbReference type="ARBA" id="ARBA00022989"/>
    </source>
</evidence>
<evidence type="ECO:0000256" key="3">
    <source>
        <dbReference type="ARBA" id="ARBA00022448"/>
    </source>
</evidence>
<evidence type="ECO:0000313" key="10">
    <source>
        <dbReference type="Proteomes" id="UP001596976"/>
    </source>
</evidence>
<feature type="transmembrane region" description="Helical" evidence="8">
    <location>
        <begin position="452"/>
        <end position="473"/>
    </location>
</feature>
<dbReference type="PANTHER" id="PTHR30003">
    <property type="entry name" value="L-LACTATE PERMEASE"/>
    <property type="match status" value="1"/>
</dbReference>
<evidence type="ECO:0000256" key="1">
    <source>
        <dbReference type="ARBA" id="ARBA00004651"/>
    </source>
</evidence>
<feature type="transmembrane region" description="Helical" evidence="8">
    <location>
        <begin position="215"/>
        <end position="235"/>
    </location>
</feature>
<organism evidence="9 10">
    <name type="scientific">Savagea faecisuis</name>
    <dbReference type="NCBI Taxonomy" id="1274803"/>
    <lineage>
        <taxon>Bacteria</taxon>
        <taxon>Bacillati</taxon>
        <taxon>Bacillota</taxon>
        <taxon>Bacilli</taxon>
        <taxon>Bacillales</taxon>
        <taxon>Caryophanaceae</taxon>
        <taxon>Savagea</taxon>
    </lineage>
</organism>
<evidence type="ECO:0000313" key="9">
    <source>
        <dbReference type="EMBL" id="MFD0943066.1"/>
    </source>
</evidence>
<name>A0ABW3GV06_9BACL</name>